<dbReference type="InterPro" id="IPR000912">
    <property type="entry name" value="Herpes_MCP"/>
</dbReference>
<dbReference type="InterPro" id="IPR023233">
    <property type="entry name" value="Herpes_MCP_upper_sf"/>
</dbReference>
<evidence type="ECO:0000256" key="2">
    <source>
        <dbReference type="ARBA" id="ARBA00022562"/>
    </source>
</evidence>
<keyword evidence="3" id="KW-1147">T=16 icosahedral capsid protein</keyword>
<evidence type="ECO:0000256" key="5">
    <source>
        <dbReference type="SAM" id="MobiDB-lite"/>
    </source>
</evidence>
<dbReference type="KEGG" id="vg:33194237"/>
<dbReference type="GeneID" id="33194237"/>
<protein>
    <submittedName>
        <fullName evidence="6">Major capsid protein</fullName>
    </submittedName>
</protein>
<feature type="region of interest" description="Disordered" evidence="5">
    <location>
        <begin position="478"/>
        <end position="499"/>
    </location>
</feature>
<dbReference type="Pfam" id="PF03122">
    <property type="entry name" value="Herpes_MCP"/>
    <property type="match status" value="1"/>
</dbReference>
<evidence type="ECO:0000256" key="3">
    <source>
        <dbReference type="ARBA" id="ARBA00022680"/>
    </source>
</evidence>
<dbReference type="Proteomes" id="UP000214863">
    <property type="component" value="Segment"/>
</dbReference>
<sequence>MDRPSDRVENRPFPYFTSEADLLKQVKESAAEGLFKSFELFLGKDVRENSVRFEVLLGVYTNAIQFVNFLETSLAVGCVNTEFKDLKRMTDGKIQFKISVPTIAHGDGRRPQKQKQYLVMKSCNRHHIGAEIELSTLDIEILNTVPDTPLDMTEYIGAVKTVTSALQFGIDALERGLVDTVLNVKIRHAPPLFILKTLSDPTYTERGLKKAMKSDMIAMFKRHLVENSFFLDKVESMPRAGQYIVTMLAELMAAVSKETVLKGVTTYTTPSGESISGVFETTDNVMRKLLTVLGQAGTSMVGPAAYAKYIVRGPDLVTAVSYGRAMRSFDQFLSRIVENPAIKTTPEEDLAGISDGHGALPKTNIQTSVVRLGDDNVVIESLQRVYNEAQLPHPLNRRMQYSYFFPVGLHLESPRYTTSATVRGLEGPTIQPTEAWVMNKNNTLLCFNYQNALKTLCHPRVHNPVHCIQALTQQAQQRPNELAAPGAAHGRGGGRRAPDNGQYYGVRRARAQTMNLLAIVENYYAQKNQVAVTDAARKAIMPREDFLHPSNVDLLRLELHPLFDFFEERGEGGSLVPRACHRVHVGNIPAPLAPNTFHECRGQQFDAATGLSHIIDQATLDIIQETAFDPAYPLLCYVVEFMIHGQEDKFIINAALVALIIESYWNTSGHLAFANSFHMIRLICQHMGNGPIPKEAYAHYRKIYGELIAIEHALQRLAGTDVVGQAHVGEYTTSLLDNNLLPPFAFNDVFTRLLNESARNPEVHIGPHQFKYPGDADRYLVVRGRMEDLVNDAVEIYRDRVTGDHDHNYRLYLGPANDEEKLLNLEKIFYYALLPVCTNGHACGMGADFQNIALMLTYNGPVFADVYAGGDPILAHLENGTLRDLLLASEISPTVDMIRNLCTSFVTCPVMTQSARVVVEHDVTQRLAATEEAKTVEHTVLVNGVAAFALTERARDIAESLFFPVPFHQLYCDPRVAATLSHTVANFVTRFPSQRAGESFNVPPELMAEYREWHKSPMLHYVATSAPSVTSLSAAVAMHNKLSPISFICQAKHKIHPGVALTVVRTDEVLSENIMYSSRASTSVFVGQPIVSRKEMRADAVTFEIDHELATLDMGLGYSSIITPVRVAAITTDMGIHCQDFFSVFPTEQFPNREVSEYIRHKAGADRLNHAPRDPRTYISGTLTSTGPPGLCHGQLSTCEIIPTPVTADVTFFQTSNSPRGRASCVVSCETFAPELGEKFIYDHSISDPAYEFRSTVNPWASQIGSLGDVLYNSTYRQVATPGLYSPCRQFFNKEEMMRNNRGLYTLVTEYAQRIGKAPATGGTDLQYVVINGTDVFLEQPCLFLQEAFPTLSASHRALIDEFMSSKTNHAPVHIGQYLIEEHAPVKRLFKIGNKIAY</sequence>
<dbReference type="GO" id="GO:0005198">
    <property type="term" value="F:structural molecule activity"/>
    <property type="evidence" value="ECO:0007669"/>
    <property type="project" value="InterPro"/>
</dbReference>
<evidence type="ECO:0000256" key="1">
    <source>
        <dbReference type="ARBA" id="ARBA00022561"/>
    </source>
</evidence>
<gene>
    <name evidence="6" type="primary">ORF25</name>
</gene>
<dbReference type="EMBL" id="KY965444">
    <property type="protein sequence ID" value="ARW78088.1"/>
    <property type="molecule type" value="Genomic_DNA"/>
</dbReference>
<evidence type="ECO:0000256" key="4">
    <source>
        <dbReference type="ARBA" id="ARBA00022844"/>
    </source>
</evidence>
<keyword evidence="1" id="KW-0167">Capsid protein</keyword>
<dbReference type="GO" id="GO:0039622">
    <property type="term" value="C:T=16 icosahedral viral capsid"/>
    <property type="evidence" value="ECO:0007669"/>
    <property type="project" value="UniProtKB-KW"/>
</dbReference>
<keyword evidence="7" id="KW-1185">Reference proteome</keyword>
<dbReference type="SUPFAM" id="SSF103417">
    <property type="entry name" value="Major capsid protein VP5"/>
    <property type="match status" value="1"/>
</dbReference>
<dbReference type="PRINTS" id="PR00235">
    <property type="entry name" value="HSVCAPSIDMCP"/>
</dbReference>
<name>A0A1Z1NEA0_9GAMA</name>
<dbReference type="RefSeq" id="YP_009388526.1">
    <property type="nucleotide sequence ID" value="NC_035117.1"/>
</dbReference>
<dbReference type="HAMAP" id="MF_04016">
    <property type="entry name" value="HSV_MCP"/>
    <property type="match status" value="1"/>
</dbReference>
<evidence type="ECO:0000313" key="7">
    <source>
        <dbReference type="Proteomes" id="UP000214863"/>
    </source>
</evidence>
<proteinExistence type="inferred from homology"/>
<evidence type="ECO:0000313" key="6">
    <source>
        <dbReference type="EMBL" id="ARW78088.1"/>
    </source>
</evidence>
<keyword evidence="4" id="KW-0946">Virion</keyword>
<organism evidence="6">
    <name type="scientific">Common bottlenose dolphin gammaherpesvirus 1 strain Sarasota</name>
    <dbReference type="NCBI Taxonomy" id="2022783"/>
    <lineage>
        <taxon>Viruses</taxon>
        <taxon>Duplodnaviria</taxon>
        <taxon>Heunggongvirae</taxon>
        <taxon>Peploviricota</taxon>
        <taxon>Herviviricetes</taxon>
        <taxon>Herpesvirales</taxon>
        <taxon>Orthoherpesviridae</taxon>
        <taxon>Gammaherpesvirinae</taxon>
        <taxon>Bossavirus</taxon>
        <taxon>Bossavirus delphinidgamma1</taxon>
        <taxon>Delphinid gammaherpesvirus 1</taxon>
    </lineage>
</organism>
<keyword evidence="2" id="KW-1048">Host nucleus</keyword>
<reference evidence="6" key="1">
    <citation type="submission" date="2017-04" db="EMBL/GenBank/DDBJ databases">
        <title>Genome sequence of delphinid gammaherpesvirus 1 from an Atlantic bottlenose dolphin (Tursiops truncatus).</title>
        <authorList>
            <person name="Davison A.J."/>
            <person name="Subramaniam K."/>
            <person name="Kerr K."/>
            <person name="Jacob J.J."/>
            <person name="Landrau-Giovannetti N."/>
            <person name="Waltzek T.B."/>
        </authorList>
    </citation>
    <scope>NUCLEOTIDE SEQUENCE [LARGE SCALE GENOMIC DNA]</scope>
    <source>
        <strain evidence="6">Sarasota</strain>
    </source>
</reference>
<accession>A0A1Z1NEA0</accession>